<evidence type="ECO:0000256" key="7">
    <source>
        <dbReference type="ARBA" id="ARBA00023146"/>
    </source>
</evidence>
<dbReference type="SUPFAM" id="SSF46589">
    <property type="entry name" value="tRNA-binding arm"/>
    <property type="match status" value="1"/>
</dbReference>
<keyword evidence="5 10" id="KW-0067">ATP-binding</keyword>
<dbReference type="InterPro" id="IPR010978">
    <property type="entry name" value="tRNA-bd_arm"/>
</dbReference>
<evidence type="ECO:0000313" key="14">
    <source>
        <dbReference type="Proteomes" id="UP000030755"/>
    </source>
</evidence>
<dbReference type="Pfam" id="PF00587">
    <property type="entry name" value="tRNA-synt_2b"/>
    <property type="match status" value="1"/>
</dbReference>
<dbReference type="InterPro" id="IPR015866">
    <property type="entry name" value="Ser-tRNA-synth_1_N"/>
</dbReference>
<dbReference type="InterPro" id="IPR002317">
    <property type="entry name" value="Ser-tRNA-ligase_type_1"/>
</dbReference>
<evidence type="ECO:0000313" key="13">
    <source>
        <dbReference type="EMBL" id="EPZ35294.1"/>
    </source>
</evidence>
<keyword evidence="7" id="KW-0030">Aminoacyl-tRNA synthetase</keyword>
<dbReference type="PIRSF" id="PIRSF001529">
    <property type="entry name" value="Ser-tRNA-synth_IIa"/>
    <property type="match status" value="1"/>
</dbReference>
<dbReference type="InterPro" id="IPR045864">
    <property type="entry name" value="aa-tRNA-synth_II/BPL/LPL"/>
</dbReference>
<feature type="binding site" evidence="9">
    <location>
        <position position="269"/>
    </location>
    <ligand>
        <name>L-serine</name>
        <dbReference type="ChEBI" id="CHEBI:33384"/>
    </ligand>
</feature>
<keyword evidence="14" id="KW-1185">Reference proteome</keyword>
<feature type="binding site" evidence="9">
    <location>
        <position position="238"/>
    </location>
    <ligand>
        <name>L-serine</name>
        <dbReference type="ChEBI" id="CHEBI:33384"/>
    </ligand>
</feature>
<organism evidence="13 14">
    <name type="scientific">Rozella allomycis (strain CSF55)</name>
    <dbReference type="NCBI Taxonomy" id="988480"/>
    <lineage>
        <taxon>Eukaryota</taxon>
        <taxon>Fungi</taxon>
        <taxon>Fungi incertae sedis</taxon>
        <taxon>Cryptomycota</taxon>
        <taxon>Cryptomycota incertae sedis</taxon>
        <taxon>Rozella</taxon>
    </lineage>
</organism>
<evidence type="ECO:0000256" key="1">
    <source>
        <dbReference type="ARBA" id="ARBA00010728"/>
    </source>
</evidence>
<keyword evidence="6" id="KW-0648">Protein biosynthesis</keyword>
<dbReference type="EC" id="6.1.1.11" evidence="2"/>
<dbReference type="GO" id="GO:1990825">
    <property type="term" value="F:sequence-specific mRNA binding"/>
    <property type="evidence" value="ECO:0007669"/>
    <property type="project" value="EnsemblFungi"/>
</dbReference>
<evidence type="ECO:0000256" key="6">
    <source>
        <dbReference type="ARBA" id="ARBA00022917"/>
    </source>
</evidence>
<evidence type="ECO:0000256" key="2">
    <source>
        <dbReference type="ARBA" id="ARBA00012840"/>
    </source>
</evidence>
<evidence type="ECO:0000256" key="9">
    <source>
        <dbReference type="PIRSR" id="PIRSR001529-1"/>
    </source>
</evidence>
<dbReference type="GO" id="GO:0110004">
    <property type="term" value="P:positive regulation of tRNA methylation"/>
    <property type="evidence" value="ECO:0007669"/>
    <property type="project" value="EnsemblFungi"/>
</dbReference>
<dbReference type="NCBIfam" id="TIGR00414">
    <property type="entry name" value="serS"/>
    <property type="match status" value="1"/>
</dbReference>
<evidence type="ECO:0000256" key="5">
    <source>
        <dbReference type="ARBA" id="ARBA00022840"/>
    </source>
</evidence>
<dbReference type="PRINTS" id="PR00981">
    <property type="entry name" value="TRNASYNTHSER"/>
</dbReference>
<dbReference type="SUPFAM" id="SSF55681">
    <property type="entry name" value="Class II aaRS and biotin synthetases"/>
    <property type="match status" value="1"/>
</dbReference>
<dbReference type="InterPro" id="IPR033729">
    <property type="entry name" value="SerRS_core"/>
</dbReference>
<dbReference type="STRING" id="988480.A0A075AYU2"/>
<dbReference type="GO" id="GO:0004828">
    <property type="term" value="F:serine-tRNA ligase activity"/>
    <property type="evidence" value="ECO:0007669"/>
    <property type="project" value="UniProtKB-EC"/>
</dbReference>
<dbReference type="Gene3D" id="1.10.287.40">
    <property type="entry name" value="Serine-tRNA synthetase, tRNA binding domain"/>
    <property type="match status" value="1"/>
</dbReference>
<dbReference type="EMBL" id="KE560848">
    <property type="protein sequence ID" value="EPZ35294.1"/>
    <property type="molecule type" value="Genomic_DNA"/>
</dbReference>
<dbReference type="InterPro" id="IPR006195">
    <property type="entry name" value="aa-tRNA-synth_II"/>
</dbReference>
<evidence type="ECO:0000256" key="11">
    <source>
        <dbReference type="SAM" id="Coils"/>
    </source>
</evidence>
<evidence type="ECO:0000256" key="4">
    <source>
        <dbReference type="ARBA" id="ARBA00022741"/>
    </source>
</evidence>
<keyword evidence="4" id="KW-0547">Nucleotide-binding</keyword>
<feature type="site" description="Important for serine binding" evidence="9">
    <location>
        <position position="387"/>
    </location>
</feature>
<proteinExistence type="inferred from homology"/>
<dbReference type="Pfam" id="PF02403">
    <property type="entry name" value="Seryl_tRNA_N"/>
    <property type="match status" value="1"/>
</dbReference>
<feature type="binding site" evidence="10">
    <location>
        <begin position="269"/>
        <end position="271"/>
    </location>
    <ligand>
        <name>ATP</name>
        <dbReference type="ChEBI" id="CHEBI:30616"/>
    </ligand>
</feature>
<feature type="binding site" evidence="9">
    <location>
        <position position="385"/>
    </location>
    <ligand>
        <name>L-serine</name>
        <dbReference type="ChEBI" id="CHEBI:33384"/>
    </ligand>
</feature>
<dbReference type="CDD" id="cd00770">
    <property type="entry name" value="SerRS_core"/>
    <property type="match status" value="1"/>
</dbReference>
<feature type="coiled-coil region" evidence="11">
    <location>
        <begin position="49"/>
        <end position="93"/>
    </location>
</feature>
<feature type="binding site" evidence="9">
    <location>
        <position position="292"/>
    </location>
    <ligand>
        <name>L-serine</name>
        <dbReference type="ChEBI" id="CHEBI:33384"/>
    </ligand>
</feature>
<protein>
    <recommendedName>
        <fullName evidence="2">serine--tRNA ligase</fullName>
        <ecNumber evidence="2">6.1.1.11</ecNumber>
    </recommendedName>
    <alternativeName>
        <fullName evidence="8">Seryl-tRNA synthetase</fullName>
    </alternativeName>
</protein>
<dbReference type="Proteomes" id="UP000030755">
    <property type="component" value="Unassembled WGS sequence"/>
</dbReference>
<evidence type="ECO:0000256" key="8">
    <source>
        <dbReference type="ARBA" id="ARBA00031113"/>
    </source>
</evidence>
<feature type="domain" description="Aminoacyl-transfer RNA synthetases class-II family profile" evidence="12">
    <location>
        <begin position="145"/>
        <end position="411"/>
    </location>
</feature>
<feature type="binding site" evidence="10">
    <location>
        <begin position="356"/>
        <end position="359"/>
    </location>
    <ligand>
        <name>ATP</name>
        <dbReference type="ChEBI" id="CHEBI:30616"/>
    </ligand>
</feature>
<name>A0A075AYU2_ROZAC</name>
<dbReference type="UniPathway" id="UPA00906">
    <property type="reaction ID" value="UER00895"/>
</dbReference>
<dbReference type="GO" id="GO:0006434">
    <property type="term" value="P:seryl-tRNA aminoacylation"/>
    <property type="evidence" value="ECO:0007669"/>
    <property type="project" value="EnsemblFungi"/>
</dbReference>
<comment type="similarity">
    <text evidence="1">Belongs to the class-II aminoacyl-tRNA synthetase family. Type-1 seryl-tRNA synthetase subfamily.</text>
</comment>
<dbReference type="FunFam" id="3.30.930.10:FF:000026">
    <property type="entry name" value="Seryl-tRNA synthetase, cytoplasmic"/>
    <property type="match status" value="1"/>
</dbReference>
<keyword evidence="11" id="KW-0175">Coiled coil</keyword>
<dbReference type="PANTHER" id="PTHR11778">
    <property type="entry name" value="SERYL-TRNA SYNTHETASE"/>
    <property type="match status" value="1"/>
</dbReference>
<evidence type="ECO:0000256" key="10">
    <source>
        <dbReference type="PIRSR" id="PIRSR001529-2"/>
    </source>
</evidence>
<dbReference type="GO" id="GO:0005524">
    <property type="term" value="F:ATP binding"/>
    <property type="evidence" value="ECO:0007669"/>
    <property type="project" value="UniProtKB-KW"/>
</dbReference>
<dbReference type="InterPro" id="IPR042103">
    <property type="entry name" value="SerRS_1_N_sf"/>
</dbReference>
<dbReference type="HOGENOM" id="CLU_023797_0_1_1"/>
<dbReference type="OrthoDB" id="10264585at2759"/>
<dbReference type="PROSITE" id="PS50862">
    <property type="entry name" value="AA_TRNA_LIGASE_II"/>
    <property type="match status" value="1"/>
</dbReference>
<evidence type="ECO:0000259" key="12">
    <source>
        <dbReference type="PROSITE" id="PS50862"/>
    </source>
</evidence>
<dbReference type="InterPro" id="IPR002314">
    <property type="entry name" value="aa-tRNA-synt_IIb"/>
</dbReference>
<dbReference type="OMA" id="GYTPCFR"/>
<sequence>MLDRNLFRAECGGNPELIRVSQRKRGASPQVVDEIIEDIKNWVAADFAVSQMNKEINKIQKEIGQKKKNKENADDLIQQKSDLEKQKEGLCQEERRVYQQMEEKIINVGNIVHPSVVDSLDEAKNKIERLYPENEVPVKNEKLLYHFEVLKKLDGFDTDRGVKVVGHRGYFLKNWGVRLNQALINYATDFLFQKQYTLLQTPFMMKRDMMAKTAQLSQFDEELYKVSGDGEDKYLIATSEQPISVFHANEWLDPKELPLRYGGYSTCFRKEAGAHGKDVAGIFRIHQFEKVEQFCITEPEKSWDMFDEMIKTSEEFYKSLDLKFRVVSIVSGALNNAAAKKYDLEAWFPRFGEYRELVSCSNCTDYQSRRLEIRCGEKKYVHCLNSTLCATERTLCCILENYQTETGLNVPTVLRPYLGGIKFIPYLK</sequence>
<keyword evidence="3 13" id="KW-0436">Ligase</keyword>
<dbReference type="AlphaFoldDB" id="A0A075AYU2"/>
<dbReference type="Gene3D" id="3.30.930.10">
    <property type="entry name" value="Bira Bifunctional Protein, Domain 2"/>
    <property type="match status" value="1"/>
</dbReference>
<accession>A0A075AYU2</accession>
<gene>
    <name evidence="13" type="ORF">O9G_000690</name>
</gene>
<evidence type="ECO:0000256" key="3">
    <source>
        <dbReference type="ARBA" id="ARBA00022598"/>
    </source>
</evidence>
<reference evidence="13 14" key="1">
    <citation type="journal article" date="2013" name="Curr. Biol.">
        <title>Shared signatures of parasitism and phylogenomics unite Cryptomycota and microsporidia.</title>
        <authorList>
            <person name="James T.Y."/>
            <person name="Pelin A."/>
            <person name="Bonen L."/>
            <person name="Ahrendt S."/>
            <person name="Sain D."/>
            <person name="Corradi N."/>
            <person name="Stajich J.E."/>
        </authorList>
    </citation>
    <scope>NUCLEOTIDE SEQUENCE [LARGE SCALE GENOMIC DNA]</scope>
    <source>
        <strain evidence="13 14">CSF55</strain>
    </source>
</reference>